<evidence type="ECO:0000313" key="2">
    <source>
        <dbReference type="Proteomes" id="UP000229526"/>
    </source>
</evidence>
<gene>
    <name evidence="1" type="ORF">COU11_00210</name>
</gene>
<reference evidence="2" key="1">
    <citation type="submission" date="2017-09" db="EMBL/GenBank/DDBJ databases">
        <title>Depth-based differentiation of microbial function through sediment-hosted aquifers and enrichment of novel symbionts in the deep terrestrial subsurface.</title>
        <authorList>
            <person name="Probst A.J."/>
            <person name="Ladd B."/>
            <person name="Jarett J.K."/>
            <person name="Geller-Mcgrath D.E."/>
            <person name="Sieber C.M.K."/>
            <person name="Emerson J.B."/>
            <person name="Anantharaman K."/>
            <person name="Thomas B.C."/>
            <person name="Malmstrom R."/>
            <person name="Stieglmeier M."/>
            <person name="Klingl A."/>
            <person name="Woyke T."/>
            <person name="Ryan C.M."/>
            <person name="Banfield J.F."/>
        </authorList>
    </citation>
    <scope>NUCLEOTIDE SEQUENCE [LARGE SCALE GENOMIC DNA]</scope>
</reference>
<comment type="caution">
    <text evidence="1">The sequence shown here is derived from an EMBL/GenBank/DDBJ whole genome shotgun (WGS) entry which is preliminary data.</text>
</comment>
<proteinExistence type="predicted"/>
<evidence type="ECO:0000313" key="1">
    <source>
        <dbReference type="EMBL" id="PIR87430.1"/>
    </source>
</evidence>
<sequence length="202" mass="22870">MLTQLFSSTPKAKHIPLNLPQFKNEPTLIITAGTQSGSISLAHDGLLEKIKFARIPRPRYSDNEGFFVRNARVIGRLVGGIRMGSGSTREDNHKEEIRHLFLKDIEATLKDQEQIALQTKTPISGIYLFCPHYIREELIKHIPTSLKNKLINSYDGNYVNNHNPLQLLTIVQENNLKKADAGGKIHLKPSAQKILERTARMR</sequence>
<dbReference type="EMBL" id="PFBD01000002">
    <property type="protein sequence ID" value="PIR87430.1"/>
    <property type="molecule type" value="Genomic_DNA"/>
</dbReference>
<organism evidence="1 2">
    <name type="scientific">Candidatus Harrisonbacteria bacterium CG10_big_fil_rev_8_21_14_0_10_49_15</name>
    <dbReference type="NCBI Taxonomy" id="1974587"/>
    <lineage>
        <taxon>Bacteria</taxon>
        <taxon>Candidatus Harrisoniibacteriota</taxon>
    </lineage>
</organism>
<accession>A0A2H0UM14</accession>
<dbReference type="Proteomes" id="UP000229526">
    <property type="component" value="Unassembled WGS sequence"/>
</dbReference>
<protein>
    <submittedName>
        <fullName evidence="1">Uncharacterized protein</fullName>
    </submittedName>
</protein>
<name>A0A2H0UM14_9BACT</name>
<dbReference type="AlphaFoldDB" id="A0A2H0UM14"/>